<keyword evidence="5" id="KW-1185">Reference proteome</keyword>
<feature type="compositionally biased region" description="Polar residues" evidence="1">
    <location>
        <begin position="131"/>
        <end position="140"/>
    </location>
</feature>
<feature type="region of interest" description="Disordered" evidence="1">
    <location>
        <begin position="108"/>
        <end position="145"/>
    </location>
</feature>
<feature type="chain" id="PRO_5013038661" evidence="3">
    <location>
        <begin position="18"/>
        <end position="180"/>
    </location>
</feature>
<proteinExistence type="predicted"/>
<dbReference type="STRING" id="73230.A0A2B7ZLG7"/>
<feature type="signal peptide" evidence="3">
    <location>
        <begin position="1"/>
        <end position="17"/>
    </location>
</feature>
<evidence type="ECO:0000313" key="5">
    <source>
        <dbReference type="Proteomes" id="UP000226031"/>
    </source>
</evidence>
<accession>A0A2B7ZLG7</accession>
<feature type="region of interest" description="Disordered" evidence="1">
    <location>
        <begin position="26"/>
        <end position="77"/>
    </location>
</feature>
<dbReference type="AlphaFoldDB" id="A0A2B7ZLG7"/>
<keyword evidence="3" id="KW-0732">Signal</keyword>
<organism evidence="4 5">
    <name type="scientific">[Emmonsia] crescens</name>
    <dbReference type="NCBI Taxonomy" id="73230"/>
    <lineage>
        <taxon>Eukaryota</taxon>
        <taxon>Fungi</taxon>
        <taxon>Dikarya</taxon>
        <taxon>Ascomycota</taxon>
        <taxon>Pezizomycotina</taxon>
        <taxon>Eurotiomycetes</taxon>
        <taxon>Eurotiomycetidae</taxon>
        <taxon>Onygenales</taxon>
        <taxon>Ajellomycetaceae</taxon>
        <taxon>Emergomyces</taxon>
    </lineage>
</organism>
<keyword evidence="2" id="KW-0812">Transmembrane</keyword>
<keyword evidence="2" id="KW-1133">Transmembrane helix</keyword>
<dbReference type="Proteomes" id="UP000226031">
    <property type="component" value="Unassembled WGS sequence"/>
</dbReference>
<gene>
    <name evidence="4" type="ORF">GX50_02975</name>
</gene>
<dbReference type="EMBL" id="PDND01000045">
    <property type="protein sequence ID" value="PGH34201.1"/>
    <property type="molecule type" value="Genomic_DNA"/>
</dbReference>
<feature type="transmembrane region" description="Helical" evidence="2">
    <location>
        <begin position="156"/>
        <end position="179"/>
    </location>
</feature>
<feature type="compositionally biased region" description="Low complexity" evidence="1">
    <location>
        <begin position="112"/>
        <end position="130"/>
    </location>
</feature>
<comment type="caution">
    <text evidence="4">The sequence shown here is derived from an EMBL/GenBank/DDBJ whole genome shotgun (WGS) entry which is preliminary data.</text>
</comment>
<dbReference type="VEuPathDB" id="FungiDB:EMCG_07382"/>
<keyword evidence="2" id="KW-0472">Membrane</keyword>
<evidence type="ECO:0000313" key="4">
    <source>
        <dbReference type="EMBL" id="PGH34201.1"/>
    </source>
</evidence>
<evidence type="ECO:0000256" key="3">
    <source>
        <dbReference type="SAM" id="SignalP"/>
    </source>
</evidence>
<evidence type="ECO:0000256" key="2">
    <source>
        <dbReference type="SAM" id="Phobius"/>
    </source>
</evidence>
<reference evidence="4 5" key="1">
    <citation type="submission" date="2017-10" db="EMBL/GenBank/DDBJ databases">
        <title>Comparative genomics in systemic dimorphic fungi from Ajellomycetaceae.</title>
        <authorList>
            <person name="Munoz J.F."/>
            <person name="Mcewen J.G."/>
            <person name="Clay O.K."/>
            <person name="Cuomo C.A."/>
        </authorList>
    </citation>
    <scope>NUCLEOTIDE SEQUENCE [LARGE SCALE GENOMIC DNA]</scope>
    <source>
        <strain evidence="4 5">UAMH4076</strain>
    </source>
</reference>
<protein>
    <submittedName>
        <fullName evidence="4">Uncharacterized protein</fullName>
    </submittedName>
</protein>
<name>A0A2B7ZLG7_9EURO</name>
<sequence length="180" mass="19338">MHFNYLLILTFSGIVYAAPEKVERIELRTPPPPGNTAYAEESQEYATNPTEGHSEYGIYPTEQPADEYPAYPTKGPSDTIETYPITYFEATNPPDYIVSPAETSSSDYEVLPSATTSPPITPTHSPSMTPCISSNASSPGYTAPPQSPPIEIGNDAAHFTSSLVIGFSGIIGVMLLAFVL</sequence>
<evidence type="ECO:0000256" key="1">
    <source>
        <dbReference type="SAM" id="MobiDB-lite"/>
    </source>
</evidence>